<dbReference type="Proteomes" id="UP000003779">
    <property type="component" value="Chromosome"/>
</dbReference>
<dbReference type="HOGENOM" id="CLU_3313511_0_0_11"/>
<accession>J7LHJ1</accession>
<dbReference type="STRING" id="1205910.B005_2833"/>
<organism evidence="1 2">
    <name type="scientific">Nocardiopsis alba (strain ATCC BAA-2165 / BE74)</name>
    <dbReference type="NCBI Taxonomy" id="1205910"/>
    <lineage>
        <taxon>Bacteria</taxon>
        <taxon>Bacillati</taxon>
        <taxon>Actinomycetota</taxon>
        <taxon>Actinomycetes</taxon>
        <taxon>Streptosporangiales</taxon>
        <taxon>Nocardiopsidaceae</taxon>
        <taxon>Nocardiopsis</taxon>
    </lineage>
</organism>
<evidence type="ECO:0000313" key="1">
    <source>
        <dbReference type="EMBL" id="AFR10980.1"/>
    </source>
</evidence>
<reference evidence="1 2" key="1">
    <citation type="journal article" date="2012" name="J. Bacteriol.">
        <title>Whole-Genome Sequence of Nocardiopsis alba Strain ATCC BAA-2165, Associated with Honeybees.</title>
        <authorList>
            <person name="Qiao J."/>
            <person name="Chen L."/>
            <person name="Li Y."/>
            <person name="Wang J."/>
            <person name="Zhang W."/>
            <person name="Chen S."/>
        </authorList>
    </citation>
    <scope>NUCLEOTIDE SEQUENCE [LARGE SCALE GENOMIC DNA]</scope>
    <source>
        <strain evidence="2">ATCC BAA-2165 / BE74</strain>
    </source>
</reference>
<dbReference type="AlphaFoldDB" id="J7LHJ1"/>
<sequence length="39" mass="4002">MVDAPTSGTHPWSAAHAGQGVLRVVPDSLWDVSGATMVP</sequence>
<protein>
    <submittedName>
        <fullName evidence="1">Uncharacterized protein</fullName>
    </submittedName>
</protein>
<reference evidence="2" key="2">
    <citation type="submission" date="2012-08" db="EMBL/GenBank/DDBJ databases">
        <title>Whole-genome sequence of Nocardiopsis alba strain ATCC BAA-2165 associated with honeybees.</title>
        <authorList>
            <person name="Qiao J."/>
            <person name="Chen L."/>
            <person name="Li Y."/>
            <person name="Wang J."/>
            <person name="Zhang W."/>
            <person name="Chen S."/>
        </authorList>
    </citation>
    <scope>NUCLEOTIDE SEQUENCE [LARGE SCALE GENOMIC DNA]</scope>
    <source>
        <strain evidence="2">ATCC BAA-2165 / BE74</strain>
    </source>
</reference>
<proteinExistence type="predicted"/>
<gene>
    <name evidence="1" type="ordered locus">B005_2833</name>
</gene>
<dbReference type="KEGG" id="nal:B005_2833"/>
<dbReference type="EMBL" id="CP003788">
    <property type="protein sequence ID" value="AFR10980.1"/>
    <property type="molecule type" value="Genomic_DNA"/>
</dbReference>
<evidence type="ECO:0000313" key="2">
    <source>
        <dbReference type="Proteomes" id="UP000003779"/>
    </source>
</evidence>
<name>J7LHJ1_NOCAA</name>